<dbReference type="SUPFAM" id="SSF47781">
    <property type="entry name" value="RuvA domain 2-like"/>
    <property type="match status" value="2"/>
</dbReference>
<dbReference type="AlphaFoldDB" id="A0A6J1WRL2"/>
<dbReference type="InterPro" id="IPR012337">
    <property type="entry name" value="RNaseH-like_sf"/>
</dbReference>
<sequence>MADSISKRKRKVQDTEKESEVPIMKNKPRTRSPQNIKECKGNIKSKEEGKLDDKVPSKKMKRNIEIDYSDKTTFTNSNDDSENTVIEDDEAAILSHIEKIPQKLAHNFISLLSQGCTLPFIARYRKEAVDFLMPDRLQELFESYQNVTQLKKKIKSVIETLRKSKKLTPDVEKSILNAKSLPEIDLVYAPLKSHSLSLAERARNLGLESYAVAMLNGQYIDLKSLCTDDEELSSVEKVDTHITHIIADVIYKDIRVLEQMRKLKEETRFIIQSSRTKSSTKVKVDSSKKIDSKSDPETYELYFQWSCPCQFVKPHQILAINRGEDEKILSVKVIIPDWFYNKLERFCLTLWKSKHWVCKGLGDAFNRLIKPWLSRQVRSDLTSVAQKEAVRTFTTNLEKYLLTEPIKNRTIAGLDPGFKAGCKVGIINPNGDKIEVCTIHPNLRQNNQHDPAVIQLKYLLQKYRVELISLGNGTACRETESWLKAHHVAGNIPIVIVPEQGASIYSISKEAQKEHPNMDPNLISALSIARRVLDPLGELIKVDPKNLGVGLYQHDIPPKMMESALDCTVEKVVSLVGVDINTASQAMLRRIAGLSEGRAKKILAYRQDNGGFTTRAEILKVSGIGKTTYQQCAGFLRVVGGTEPLDATIIHPESYSIAKSFAKKIGVNIKELTQPHFPQLVESKVYTLDIEKMSKDLGSDISTLELIIGAFKQKTNEDNIISFCRPVYSLNVQGVDQLQEGMTLTGVVRNVVPFGCFVDCGIGENGLIHRSKLGGSQTPKLGDRVSVTVIPSNKPKKIQLKLEKILD</sequence>
<dbReference type="GO" id="GO:0003729">
    <property type="term" value="F:mRNA binding"/>
    <property type="evidence" value="ECO:0007669"/>
    <property type="project" value="TreeGrafter"/>
</dbReference>
<dbReference type="RefSeq" id="XP_052757413.1">
    <property type="nucleotide sequence ID" value="XM_052901453.1"/>
</dbReference>
<dbReference type="InterPro" id="IPR018974">
    <property type="entry name" value="Tex-like_N"/>
</dbReference>
<dbReference type="Pfam" id="PF12836">
    <property type="entry name" value="HHH_3"/>
    <property type="match status" value="1"/>
</dbReference>
<dbReference type="SUPFAM" id="SSF53098">
    <property type="entry name" value="Ribonuclease H-like"/>
    <property type="match status" value="1"/>
</dbReference>
<dbReference type="KEGG" id="gmw:113517480"/>
<dbReference type="SUPFAM" id="SSF50249">
    <property type="entry name" value="Nucleic acid-binding proteins"/>
    <property type="match status" value="1"/>
</dbReference>
<evidence type="ECO:0000313" key="6">
    <source>
        <dbReference type="RefSeq" id="XP_031768187.2"/>
    </source>
</evidence>
<dbReference type="GeneID" id="113517480"/>
<dbReference type="InterPro" id="IPR010994">
    <property type="entry name" value="RuvA_2-like"/>
</dbReference>
<dbReference type="SMART" id="SM00316">
    <property type="entry name" value="S1"/>
    <property type="match status" value="1"/>
</dbReference>
<dbReference type="GO" id="GO:0006139">
    <property type="term" value="P:nucleobase-containing compound metabolic process"/>
    <property type="evidence" value="ECO:0007669"/>
    <property type="project" value="InterPro"/>
</dbReference>
<dbReference type="Pfam" id="PF00575">
    <property type="entry name" value="S1"/>
    <property type="match status" value="1"/>
</dbReference>
<dbReference type="InterPro" id="IPR023323">
    <property type="entry name" value="Tex-like_dom_sf"/>
</dbReference>
<dbReference type="Gene3D" id="3.30.420.140">
    <property type="entry name" value="YqgF/RNase H-like domain"/>
    <property type="match status" value="1"/>
</dbReference>
<name>A0A6J1WRL2_GALME</name>
<organism evidence="3 4">
    <name type="scientific">Galleria mellonella</name>
    <name type="common">Greater wax moth</name>
    <dbReference type="NCBI Taxonomy" id="7137"/>
    <lineage>
        <taxon>Eukaryota</taxon>
        <taxon>Metazoa</taxon>
        <taxon>Ecdysozoa</taxon>
        <taxon>Arthropoda</taxon>
        <taxon>Hexapoda</taxon>
        <taxon>Insecta</taxon>
        <taxon>Pterygota</taxon>
        <taxon>Neoptera</taxon>
        <taxon>Endopterygota</taxon>
        <taxon>Lepidoptera</taxon>
        <taxon>Glossata</taxon>
        <taxon>Ditrysia</taxon>
        <taxon>Pyraloidea</taxon>
        <taxon>Pyralidae</taxon>
        <taxon>Galleriinae</taxon>
        <taxon>Galleria</taxon>
    </lineage>
</organism>
<dbReference type="PANTHER" id="PTHR10724:SF10">
    <property type="entry name" value="S1 RNA-BINDING DOMAIN-CONTAINING PROTEIN 1"/>
    <property type="match status" value="1"/>
</dbReference>
<dbReference type="Gene3D" id="1.10.10.650">
    <property type="entry name" value="RuvA domain 2-like"/>
    <property type="match status" value="1"/>
</dbReference>
<dbReference type="InterPro" id="IPR041692">
    <property type="entry name" value="HHH_9"/>
</dbReference>
<dbReference type="GO" id="GO:0006412">
    <property type="term" value="P:translation"/>
    <property type="evidence" value="ECO:0007669"/>
    <property type="project" value="TreeGrafter"/>
</dbReference>
<evidence type="ECO:0000313" key="8">
    <source>
        <dbReference type="RefSeq" id="XP_052757414.1"/>
    </source>
</evidence>
<dbReference type="InterPro" id="IPR037027">
    <property type="entry name" value="YqgF/RNaseH-like_dom_sf"/>
</dbReference>
<dbReference type="SMART" id="SM00732">
    <property type="entry name" value="YqgFc"/>
    <property type="match status" value="1"/>
</dbReference>
<dbReference type="Gene3D" id="2.40.50.140">
    <property type="entry name" value="Nucleic acid-binding proteins"/>
    <property type="match status" value="1"/>
</dbReference>
<dbReference type="PROSITE" id="PS50126">
    <property type="entry name" value="S1"/>
    <property type="match status" value="1"/>
</dbReference>
<keyword evidence="3" id="KW-1185">Reference proteome</keyword>
<proteinExistence type="predicted"/>
<reference evidence="4 5" key="1">
    <citation type="submission" date="2025-05" db="UniProtKB">
        <authorList>
            <consortium name="RefSeq"/>
        </authorList>
    </citation>
    <scope>IDENTIFICATION</scope>
    <source>
        <tissue evidence="4 5">Whole larvae</tissue>
    </source>
</reference>
<dbReference type="Gene3D" id="1.10.3500.10">
    <property type="entry name" value="Tex N-terminal region-like"/>
    <property type="match status" value="1"/>
</dbReference>
<protein>
    <submittedName>
        <fullName evidence="4 5">S1 RNA-binding domain-containing protein 1</fullName>
    </submittedName>
</protein>
<dbReference type="InterPro" id="IPR003029">
    <property type="entry name" value="S1_domain"/>
</dbReference>
<dbReference type="RefSeq" id="XP_026757955.2">
    <property type="nucleotide sequence ID" value="XM_026902154.3"/>
</dbReference>
<dbReference type="Pfam" id="PF17674">
    <property type="entry name" value="HHH_9"/>
    <property type="match status" value="1"/>
</dbReference>
<dbReference type="InterPro" id="IPR006641">
    <property type="entry name" value="YqgF/RNaseH-like_dom"/>
</dbReference>
<dbReference type="InterPro" id="IPR012340">
    <property type="entry name" value="NA-bd_OB-fold"/>
</dbReference>
<dbReference type="GO" id="GO:0003735">
    <property type="term" value="F:structural constituent of ribosome"/>
    <property type="evidence" value="ECO:0007669"/>
    <property type="project" value="TreeGrafter"/>
</dbReference>
<gene>
    <name evidence="4 5 6 7 8" type="primary">LOC113517480</name>
</gene>
<dbReference type="RefSeq" id="XP_052757414.1">
    <property type="nucleotide sequence ID" value="XM_052901454.1"/>
</dbReference>
<feature type="compositionally biased region" description="Basic and acidic residues" evidence="1">
    <location>
        <begin position="37"/>
        <end position="54"/>
    </location>
</feature>
<evidence type="ECO:0000259" key="2">
    <source>
        <dbReference type="PROSITE" id="PS50126"/>
    </source>
</evidence>
<dbReference type="Gene3D" id="1.10.150.310">
    <property type="entry name" value="Tex RuvX-like domain-like"/>
    <property type="match status" value="1"/>
</dbReference>
<feature type="domain" description="S1 motif" evidence="2">
    <location>
        <begin position="741"/>
        <end position="803"/>
    </location>
</feature>
<dbReference type="RefSeq" id="XP_031768187.2">
    <property type="nucleotide sequence ID" value="XM_031912327.2"/>
</dbReference>
<dbReference type="Pfam" id="PF16921">
    <property type="entry name" value="Tex_YqgF"/>
    <property type="match status" value="1"/>
</dbReference>
<accession>A0A6J1WRL2</accession>
<evidence type="ECO:0000313" key="7">
    <source>
        <dbReference type="RefSeq" id="XP_052757413.1"/>
    </source>
</evidence>
<evidence type="ECO:0000313" key="4">
    <source>
        <dbReference type="RefSeq" id="XP_026757955.2"/>
    </source>
</evidence>
<dbReference type="Proteomes" id="UP001652740">
    <property type="component" value="Unplaced"/>
</dbReference>
<evidence type="ECO:0000313" key="3">
    <source>
        <dbReference type="Proteomes" id="UP001652740"/>
    </source>
</evidence>
<dbReference type="RefSeq" id="XP_026757956.2">
    <property type="nucleotide sequence ID" value="XM_026902155.3"/>
</dbReference>
<dbReference type="Pfam" id="PF09371">
    <property type="entry name" value="Tex_N"/>
    <property type="match status" value="1"/>
</dbReference>
<dbReference type="InterPro" id="IPR032639">
    <property type="entry name" value="Tex_YqgF"/>
</dbReference>
<dbReference type="PANTHER" id="PTHR10724">
    <property type="entry name" value="30S RIBOSOMAL PROTEIN S1"/>
    <property type="match status" value="1"/>
</dbReference>
<evidence type="ECO:0000313" key="5">
    <source>
        <dbReference type="RefSeq" id="XP_026757956.2"/>
    </source>
</evidence>
<dbReference type="InterPro" id="IPR023319">
    <property type="entry name" value="Tex-like_HTH_dom_sf"/>
</dbReference>
<dbReference type="InterPro" id="IPR050437">
    <property type="entry name" value="Ribos_protein_bS1-like"/>
</dbReference>
<feature type="region of interest" description="Disordered" evidence="1">
    <location>
        <begin position="1"/>
        <end position="54"/>
    </location>
</feature>
<dbReference type="SUPFAM" id="SSF158832">
    <property type="entry name" value="Tex N-terminal region-like"/>
    <property type="match status" value="1"/>
</dbReference>
<evidence type="ECO:0000256" key="1">
    <source>
        <dbReference type="SAM" id="MobiDB-lite"/>
    </source>
</evidence>